<keyword evidence="1" id="KW-1133">Transmembrane helix</keyword>
<dbReference type="RefSeq" id="WP_115219222.1">
    <property type="nucleotide sequence ID" value="NZ_UHIA01000004.1"/>
</dbReference>
<keyword evidence="1" id="KW-0472">Membrane</keyword>
<dbReference type="Proteomes" id="UP000254575">
    <property type="component" value="Unassembled WGS sequence"/>
</dbReference>
<proteinExistence type="predicted"/>
<evidence type="ECO:0000256" key="1">
    <source>
        <dbReference type="SAM" id="Phobius"/>
    </source>
</evidence>
<name>A0A380N262_9GAMM</name>
<dbReference type="EMBL" id="UHIA01000004">
    <property type="protein sequence ID" value="SUO98386.1"/>
    <property type="molecule type" value="Genomic_DNA"/>
</dbReference>
<evidence type="ECO:0000313" key="2">
    <source>
        <dbReference type="EMBL" id="SUO98386.1"/>
    </source>
</evidence>
<feature type="transmembrane region" description="Helical" evidence="1">
    <location>
        <begin position="20"/>
        <end position="38"/>
    </location>
</feature>
<feature type="transmembrane region" description="Helical" evidence="1">
    <location>
        <begin position="93"/>
        <end position="117"/>
    </location>
</feature>
<reference evidence="2 3" key="1">
    <citation type="submission" date="2018-06" db="EMBL/GenBank/DDBJ databases">
        <authorList>
            <consortium name="Pathogen Informatics"/>
            <person name="Doyle S."/>
        </authorList>
    </citation>
    <scope>NUCLEOTIDE SEQUENCE [LARGE SCALE GENOMIC DNA]</scope>
    <source>
        <strain evidence="2 3">NCTC10717</strain>
    </source>
</reference>
<feature type="transmembrane region" description="Helical" evidence="1">
    <location>
        <begin position="44"/>
        <end position="61"/>
    </location>
</feature>
<evidence type="ECO:0000313" key="3">
    <source>
        <dbReference type="Proteomes" id="UP000254575"/>
    </source>
</evidence>
<sequence length="124" mass="14267">MEAIFQQLPKAIRWSKILSVLFLLATLFFLLIFVVTFLKSAVAAFFQLIPLLLMGFQYWLFRGYKIACQQVLDSRDIDDLETAARKQVMIIKFFGFLSLLILILMIFGLIGMFFGGIQAVQFGR</sequence>
<protein>
    <submittedName>
        <fullName evidence="2">Uncharacterized protein</fullName>
    </submittedName>
</protein>
<accession>A0A380N262</accession>
<keyword evidence="1" id="KW-0812">Transmembrane</keyword>
<dbReference type="AlphaFoldDB" id="A0A380N262"/>
<organism evidence="2 3">
    <name type="scientific">Suttonella indologenes</name>
    <dbReference type="NCBI Taxonomy" id="13276"/>
    <lineage>
        <taxon>Bacteria</taxon>
        <taxon>Pseudomonadati</taxon>
        <taxon>Pseudomonadota</taxon>
        <taxon>Gammaproteobacteria</taxon>
        <taxon>Cardiobacteriales</taxon>
        <taxon>Cardiobacteriaceae</taxon>
        <taxon>Suttonella</taxon>
    </lineage>
</organism>
<gene>
    <name evidence="2" type="ORF">NCTC10717_02131</name>
</gene>
<keyword evidence="3" id="KW-1185">Reference proteome</keyword>